<dbReference type="PANTHER" id="PTHR34997">
    <property type="entry name" value="AM15"/>
    <property type="match status" value="1"/>
</dbReference>
<keyword evidence="8" id="KW-1185">Reference proteome</keyword>
<dbReference type="Pfam" id="PF01476">
    <property type="entry name" value="LysM"/>
    <property type="match status" value="2"/>
</dbReference>
<evidence type="ECO:0000256" key="3">
    <source>
        <dbReference type="ARBA" id="ARBA00044955"/>
    </source>
</evidence>
<evidence type="ECO:0000313" key="8">
    <source>
        <dbReference type="Proteomes" id="UP001480595"/>
    </source>
</evidence>
<comment type="similarity">
    <text evidence="3">Belongs to the secreted LysM effector family.</text>
</comment>
<dbReference type="InterPro" id="IPR018392">
    <property type="entry name" value="LysM"/>
</dbReference>
<dbReference type="RefSeq" id="XP_066712557.1">
    <property type="nucleotide sequence ID" value="XM_066863447.1"/>
</dbReference>
<evidence type="ECO:0000259" key="6">
    <source>
        <dbReference type="PROSITE" id="PS51782"/>
    </source>
</evidence>
<dbReference type="SUPFAM" id="SSF54106">
    <property type="entry name" value="LysM domain"/>
    <property type="match status" value="2"/>
</dbReference>
<feature type="compositionally biased region" description="Low complexity" evidence="4">
    <location>
        <begin position="79"/>
        <end position="107"/>
    </location>
</feature>
<feature type="domain" description="LysM" evidence="6">
    <location>
        <begin position="149"/>
        <end position="197"/>
    </location>
</feature>
<dbReference type="InterPro" id="IPR052210">
    <property type="entry name" value="LysM1-like"/>
</dbReference>
<keyword evidence="1" id="KW-0147">Chitin-binding</keyword>
<feature type="domain" description="LysM" evidence="6">
    <location>
        <begin position="27"/>
        <end position="72"/>
    </location>
</feature>
<dbReference type="Gene3D" id="3.10.350.10">
    <property type="entry name" value="LysM domain"/>
    <property type="match status" value="2"/>
</dbReference>
<dbReference type="Proteomes" id="UP001480595">
    <property type="component" value="Unassembled WGS sequence"/>
</dbReference>
<dbReference type="GeneID" id="92096510"/>
<sequence>MVLLLLPALLLVHVVQSRHLVSRDCTFSVTAEPGDTCASLADYWGITLADFQSYNAGVDCSSALKAGTDYCVERDDGQPPTTTTTTSSKTTTATTTTTPSGPSPTQTGIASDCKAFYKAVSGDTCQKIVDKFGNFTLASLPISRFTGNSYYLVQSGDYCQKIVDKYSGKFTLGQFYTWNPAVGSDCAMLFIGYYVCVGIKS</sequence>
<evidence type="ECO:0000256" key="4">
    <source>
        <dbReference type="SAM" id="MobiDB-lite"/>
    </source>
</evidence>
<feature type="chain" id="PRO_5045596976" description="LysM domain-containing protein" evidence="5">
    <location>
        <begin position="18"/>
        <end position="201"/>
    </location>
</feature>
<evidence type="ECO:0000313" key="7">
    <source>
        <dbReference type="EMBL" id="KAK8050308.1"/>
    </source>
</evidence>
<feature type="signal peptide" evidence="5">
    <location>
        <begin position="1"/>
        <end position="17"/>
    </location>
</feature>
<reference evidence="7 8" key="1">
    <citation type="submission" date="2023-01" db="EMBL/GenBank/DDBJ databases">
        <title>Analysis of 21 Apiospora genomes using comparative genomics revels a genus with tremendous synthesis potential of carbohydrate active enzymes and secondary metabolites.</title>
        <authorList>
            <person name="Sorensen T."/>
        </authorList>
    </citation>
    <scope>NUCLEOTIDE SEQUENCE [LARGE SCALE GENOMIC DNA]</scope>
    <source>
        <strain evidence="7 8">CBS 135458</strain>
    </source>
</reference>
<protein>
    <recommendedName>
        <fullName evidence="6">LysM domain-containing protein</fullName>
    </recommendedName>
</protein>
<proteinExistence type="inferred from homology"/>
<dbReference type="EMBL" id="JAQQWL010000011">
    <property type="protein sequence ID" value="KAK8050308.1"/>
    <property type="molecule type" value="Genomic_DNA"/>
</dbReference>
<accession>A0ABR1TUJ9</accession>
<gene>
    <name evidence="7" type="ORF">PG994_012038</name>
</gene>
<dbReference type="PROSITE" id="PS51782">
    <property type="entry name" value="LYSM"/>
    <property type="match status" value="2"/>
</dbReference>
<dbReference type="SMART" id="SM00257">
    <property type="entry name" value="LysM"/>
    <property type="match status" value="2"/>
</dbReference>
<dbReference type="PANTHER" id="PTHR34997:SF1">
    <property type="entry name" value="PEPTIDOGLYCAN-BINDING LYSIN DOMAIN"/>
    <property type="match status" value="1"/>
</dbReference>
<keyword evidence="2" id="KW-0843">Virulence</keyword>
<evidence type="ECO:0000256" key="2">
    <source>
        <dbReference type="ARBA" id="ARBA00023026"/>
    </source>
</evidence>
<organism evidence="7 8">
    <name type="scientific">Apiospora phragmitis</name>
    <dbReference type="NCBI Taxonomy" id="2905665"/>
    <lineage>
        <taxon>Eukaryota</taxon>
        <taxon>Fungi</taxon>
        <taxon>Dikarya</taxon>
        <taxon>Ascomycota</taxon>
        <taxon>Pezizomycotina</taxon>
        <taxon>Sordariomycetes</taxon>
        <taxon>Xylariomycetidae</taxon>
        <taxon>Amphisphaeriales</taxon>
        <taxon>Apiosporaceae</taxon>
        <taxon>Apiospora</taxon>
    </lineage>
</organism>
<evidence type="ECO:0000256" key="5">
    <source>
        <dbReference type="SAM" id="SignalP"/>
    </source>
</evidence>
<feature type="region of interest" description="Disordered" evidence="4">
    <location>
        <begin position="75"/>
        <end position="107"/>
    </location>
</feature>
<name>A0ABR1TUJ9_9PEZI</name>
<dbReference type="InterPro" id="IPR036779">
    <property type="entry name" value="LysM_dom_sf"/>
</dbReference>
<comment type="caution">
    <text evidence="7">The sequence shown here is derived from an EMBL/GenBank/DDBJ whole genome shotgun (WGS) entry which is preliminary data.</text>
</comment>
<keyword evidence="5" id="KW-0732">Signal</keyword>
<evidence type="ECO:0000256" key="1">
    <source>
        <dbReference type="ARBA" id="ARBA00022669"/>
    </source>
</evidence>